<dbReference type="STRING" id="60172.A0A1V6QYG8"/>
<feature type="domain" description="Alcohol dehydrogenase-like N-terminal" evidence="3">
    <location>
        <begin position="575"/>
        <end position="629"/>
    </location>
</feature>
<keyword evidence="1" id="KW-0560">Oxidoreductase</keyword>
<evidence type="ECO:0000256" key="2">
    <source>
        <dbReference type="SAM" id="Phobius"/>
    </source>
</evidence>
<dbReference type="EMBL" id="MDYO01000027">
    <property type="protein sequence ID" value="OQD94220.1"/>
    <property type="molecule type" value="Genomic_DNA"/>
</dbReference>
<dbReference type="Pfam" id="PF08240">
    <property type="entry name" value="ADH_N"/>
    <property type="match status" value="1"/>
</dbReference>
<dbReference type="InterPro" id="IPR010775">
    <property type="entry name" value="DUF1365"/>
</dbReference>
<comment type="caution">
    <text evidence="4">The sequence shown here is derived from an EMBL/GenBank/DDBJ whole genome shotgun (WGS) entry which is preliminary data.</text>
</comment>
<gene>
    <name evidence="4" type="ORF">PENSOL_c027G09077</name>
</gene>
<evidence type="ECO:0000313" key="4">
    <source>
        <dbReference type="EMBL" id="OQD94220.1"/>
    </source>
</evidence>
<keyword evidence="2" id="KW-0812">Transmembrane</keyword>
<evidence type="ECO:0000256" key="1">
    <source>
        <dbReference type="ARBA" id="ARBA00023002"/>
    </source>
</evidence>
<sequence length="691" mass="77301">MAFIKEIFYCVTLLGVQSGGLRFWAKAIVIFTGSAMLIATLALAGLLLWVLVDSRRLISNSHSPSNIMGRPMLFPVTLTHTRVSPVKNQFSHRVLLVGIPIGFRGRIGPFLSIDQDSPAMSRIASLKRLFAWFSFDPVRYLQRGDNEHGLRDKLDLFLRSQNKDPAHWPYAYLMSVPRFLWWERNVVSFWYLYSASQELDAMIMEINNSFDEKRNVLFRLQPEFETPMAKFDFAREPKYLDQQKTVLSLPSLPSARFYKGIWEKHIFASPFEKVEGSISTRFMDPLQASSFNPTDSIANIVSVGLAGESKMVTRISCREPPVDPVNVTTAHLVKSILRWTVPGTLTTPRILFQALKIQYVQSLMKMMNRPVIQPGSVARHPTSIERSLESFWRAFLSRCVESSPESLELTYIPAASISNEHVCILSPPSGTGSPATVKRLTVEVVDPGFYTRVTNYADLWEGILHEQQQKGNCADATSRPLVVSDLQLLRTVIFSFQKRLPPLPREFGLTLPNLLAWCRGSRSEMDSFVLSSTAPSHHPSYAECVLRITLMCRFAMNSASLLWIYGVLARWMLLGPNEVYIEITHSGICGTDEHFVKSTQVLGHEGIGIIKLLGSNVTTVKVGDRVGFGYVRKAGINIAGALGSTVNVILTSVPSAMAQSGMSVAYFLFPTATYPKMRRPCFVLVPQSGTA</sequence>
<dbReference type="PANTHER" id="PTHR33973:SF4">
    <property type="entry name" value="OS07G0153300 PROTEIN"/>
    <property type="match status" value="1"/>
</dbReference>
<accession>A0A1V6QYG8</accession>
<dbReference type="InterPro" id="IPR002328">
    <property type="entry name" value="ADH_Zn_CS"/>
</dbReference>
<dbReference type="GO" id="GO:0008270">
    <property type="term" value="F:zinc ion binding"/>
    <property type="evidence" value="ECO:0007669"/>
    <property type="project" value="InterPro"/>
</dbReference>
<dbReference type="InterPro" id="IPR013154">
    <property type="entry name" value="ADH-like_N"/>
</dbReference>
<dbReference type="Proteomes" id="UP000191612">
    <property type="component" value="Unassembled WGS sequence"/>
</dbReference>
<reference evidence="5" key="1">
    <citation type="journal article" date="2017" name="Nat. Microbiol.">
        <title>Global analysis of biosynthetic gene clusters reveals vast potential of secondary metabolite production in Penicillium species.</title>
        <authorList>
            <person name="Nielsen J.C."/>
            <person name="Grijseels S."/>
            <person name="Prigent S."/>
            <person name="Ji B."/>
            <person name="Dainat J."/>
            <person name="Nielsen K.F."/>
            <person name="Frisvad J.C."/>
            <person name="Workman M."/>
            <person name="Nielsen J."/>
        </authorList>
    </citation>
    <scope>NUCLEOTIDE SEQUENCE [LARGE SCALE GENOMIC DNA]</scope>
    <source>
        <strain evidence="5">IBT 29525</strain>
    </source>
</reference>
<dbReference type="GO" id="GO:0016491">
    <property type="term" value="F:oxidoreductase activity"/>
    <property type="evidence" value="ECO:0007669"/>
    <property type="project" value="UniProtKB-KW"/>
</dbReference>
<keyword evidence="2" id="KW-0472">Membrane</keyword>
<dbReference type="PROSITE" id="PS00059">
    <property type="entry name" value="ADH_ZINC"/>
    <property type="match status" value="1"/>
</dbReference>
<dbReference type="AlphaFoldDB" id="A0A1V6QYG8"/>
<evidence type="ECO:0000259" key="3">
    <source>
        <dbReference type="Pfam" id="PF08240"/>
    </source>
</evidence>
<name>A0A1V6QYG8_9EURO</name>
<dbReference type="SUPFAM" id="SSF50129">
    <property type="entry name" value="GroES-like"/>
    <property type="match status" value="1"/>
</dbReference>
<proteinExistence type="predicted"/>
<dbReference type="Gene3D" id="3.90.180.10">
    <property type="entry name" value="Medium-chain alcohol dehydrogenases, catalytic domain"/>
    <property type="match status" value="1"/>
</dbReference>
<dbReference type="Pfam" id="PF07103">
    <property type="entry name" value="DUF1365"/>
    <property type="match status" value="1"/>
</dbReference>
<keyword evidence="5" id="KW-1185">Reference proteome</keyword>
<dbReference type="PANTHER" id="PTHR33973">
    <property type="entry name" value="OS07G0153300 PROTEIN"/>
    <property type="match status" value="1"/>
</dbReference>
<keyword evidence="2" id="KW-1133">Transmembrane helix</keyword>
<organism evidence="4 5">
    <name type="scientific">Penicillium solitum</name>
    <dbReference type="NCBI Taxonomy" id="60172"/>
    <lineage>
        <taxon>Eukaryota</taxon>
        <taxon>Fungi</taxon>
        <taxon>Dikarya</taxon>
        <taxon>Ascomycota</taxon>
        <taxon>Pezizomycotina</taxon>
        <taxon>Eurotiomycetes</taxon>
        <taxon>Eurotiomycetidae</taxon>
        <taxon>Eurotiales</taxon>
        <taxon>Aspergillaceae</taxon>
        <taxon>Penicillium</taxon>
    </lineage>
</organism>
<evidence type="ECO:0000313" key="5">
    <source>
        <dbReference type="Proteomes" id="UP000191612"/>
    </source>
</evidence>
<dbReference type="InterPro" id="IPR011032">
    <property type="entry name" value="GroES-like_sf"/>
</dbReference>
<feature type="transmembrane region" description="Helical" evidence="2">
    <location>
        <begin position="28"/>
        <end position="52"/>
    </location>
</feature>
<protein>
    <recommendedName>
        <fullName evidence="3">Alcohol dehydrogenase-like N-terminal domain-containing protein</fullName>
    </recommendedName>
</protein>